<dbReference type="Proteomes" id="UP000729733">
    <property type="component" value="Unassembled WGS sequence"/>
</dbReference>
<comment type="caution">
    <text evidence="1">The sequence shown here is derived from an EMBL/GenBank/DDBJ whole genome shotgun (WGS) entry which is preliminary data.</text>
</comment>
<dbReference type="InterPro" id="IPR014951">
    <property type="entry name" value="DUF1822"/>
</dbReference>
<accession>A0A964FDS9</accession>
<organism evidence="1 2">
    <name type="scientific">Waterburya agarophytonicola KI4</name>
    <dbReference type="NCBI Taxonomy" id="2874699"/>
    <lineage>
        <taxon>Bacteria</taxon>
        <taxon>Bacillati</taxon>
        <taxon>Cyanobacteriota</taxon>
        <taxon>Cyanophyceae</taxon>
        <taxon>Pleurocapsales</taxon>
        <taxon>Hyellaceae</taxon>
        <taxon>Waterburya</taxon>
        <taxon>Waterburya agarophytonicola</taxon>
    </lineage>
</organism>
<reference evidence="1" key="1">
    <citation type="journal article" date="2021" name="Antonie Van Leeuwenhoek">
        <title>Draft genome and description of Waterburya agarophytonicola gen. nov. sp. nov. (Pleurocapsales, Cyanobacteria): a seaweed symbiont.</title>
        <authorList>
            <person name="Bonthond G."/>
            <person name="Shalygin S."/>
            <person name="Bayer T."/>
            <person name="Weinberger F."/>
        </authorList>
    </citation>
    <scope>NUCLEOTIDE SEQUENCE</scope>
    <source>
        <strain evidence="1">KI4</strain>
    </source>
</reference>
<name>A0A964FDS9_9CYAN</name>
<proteinExistence type="predicted"/>
<dbReference type="Pfam" id="PF08852">
    <property type="entry name" value="DUF1822"/>
    <property type="match status" value="1"/>
</dbReference>
<evidence type="ECO:0000313" key="1">
    <source>
        <dbReference type="EMBL" id="MCC0175960.1"/>
    </source>
</evidence>
<gene>
    <name evidence="1" type="ORF">I4641_03060</name>
</gene>
<dbReference type="RefSeq" id="WP_229638990.1">
    <property type="nucleotide sequence ID" value="NZ_JADWDC010000005.1"/>
</dbReference>
<evidence type="ECO:0000313" key="2">
    <source>
        <dbReference type="Proteomes" id="UP000729733"/>
    </source>
</evidence>
<dbReference type="AlphaFoldDB" id="A0A964FDS9"/>
<dbReference type="EMBL" id="JADWDC010000005">
    <property type="protein sequence ID" value="MCC0175960.1"/>
    <property type="molecule type" value="Genomic_DNA"/>
</dbReference>
<protein>
    <submittedName>
        <fullName evidence="1">DUF1822 family protein</fullName>
    </submittedName>
</protein>
<sequence>MTITNQILFNPTQLVLELDEATVDRAWQTSQVTTGNSTSRWQRYLNQLALDTILPWLQAEEDETAKAGLNEAVRADIWEVVNGTIINLNDAKIVLIPTEAEDLSELRVPQEWIDIPEWKADYYLAVQVSIDAGFVRVWGYATHQQLKNNGNFSHSDRTYSLSDDELIADINVLWVARELCPDEVTQAAVEPINDLDPDRADSLIERLGSQSQLLPRLAVPFTTWATLIKNPQWCGRLTAKRRGEATKTPVLQWFKRGIANMATEFGWRQIEMTADTLGARGINIPELTSNLVPTVGFAKQIAIANQPYELRVFPLGESGSWRFELGCLTPGCVILPGVRLRLLTEDLQSFEGNEEVATEPVPLLFIEVDLEEGESLVWQAEPTPDNYQQEVLQF</sequence>
<keyword evidence="2" id="KW-1185">Reference proteome</keyword>